<dbReference type="AlphaFoldDB" id="A0A1F6TP62"/>
<dbReference type="InterPro" id="IPR036390">
    <property type="entry name" value="WH_DNA-bd_sf"/>
</dbReference>
<evidence type="ECO:0000313" key="6">
    <source>
        <dbReference type="EMBL" id="OGI46927.1"/>
    </source>
</evidence>
<dbReference type="InterPro" id="IPR029016">
    <property type="entry name" value="GAF-like_dom_sf"/>
</dbReference>
<dbReference type="GO" id="GO:0003700">
    <property type="term" value="F:DNA-binding transcription factor activity"/>
    <property type="evidence" value="ECO:0007669"/>
    <property type="project" value="TreeGrafter"/>
</dbReference>
<evidence type="ECO:0000256" key="3">
    <source>
        <dbReference type="ARBA" id="ARBA00023163"/>
    </source>
</evidence>
<dbReference type="InterPro" id="IPR050707">
    <property type="entry name" value="HTH_MetabolicPath_Reg"/>
</dbReference>
<name>A0A1F6TP62_9PROT</name>
<sequence>MAKDGPPSIQVVDRVAHLLDALAASPDPLRLKILSAETKLHPSTAFRILNALAGHGLVERTPNGQYRLGVKLLQYGSRVRDKVDLLREAKPIMEWLRSQVGETVNLTVREGDEVVYVERAIPNRMMRVEQIIGSRAPLHVTAVGKIFLAESGAQGIKEYARRTGLPRYTPNTLTSQAKLWQHAEEAIQNGYAHDNEEAEQGVGCIGVPIRDNRGIMVAGISISAPRERLQDSWIPLIKKAGADISARLGYAPKQG</sequence>
<dbReference type="SMART" id="SM00346">
    <property type="entry name" value="HTH_ICLR"/>
    <property type="match status" value="1"/>
</dbReference>
<dbReference type="SUPFAM" id="SSF46785">
    <property type="entry name" value="Winged helix' DNA-binding domain"/>
    <property type="match status" value="1"/>
</dbReference>
<accession>A0A1F6TP62</accession>
<dbReference type="Pfam" id="PF09339">
    <property type="entry name" value="HTH_IclR"/>
    <property type="match status" value="1"/>
</dbReference>
<dbReference type="Gene3D" id="3.30.450.40">
    <property type="match status" value="1"/>
</dbReference>
<evidence type="ECO:0000259" key="4">
    <source>
        <dbReference type="PROSITE" id="PS51077"/>
    </source>
</evidence>
<evidence type="ECO:0000256" key="1">
    <source>
        <dbReference type="ARBA" id="ARBA00023015"/>
    </source>
</evidence>
<dbReference type="Gene3D" id="1.10.10.10">
    <property type="entry name" value="Winged helix-like DNA-binding domain superfamily/Winged helix DNA-binding domain"/>
    <property type="match status" value="1"/>
</dbReference>
<protein>
    <submittedName>
        <fullName evidence="6">IclR family transcriptional regulator</fullName>
    </submittedName>
</protein>
<dbReference type="Proteomes" id="UP000178885">
    <property type="component" value="Unassembled WGS sequence"/>
</dbReference>
<dbReference type="Pfam" id="PF01614">
    <property type="entry name" value="IclR_C"/>
    <property type="match status" value="1"/>
</dbReference>
<evidence type="ECO:0000313" key="7">
    <source>
        <dbReference type="Proteomes" id="UP000178885"/>
    </source>
</evidence>
<proteinExistence type="predicted"/>
<dbReference type="InterPro" id="IPR036388">
    <property type="entry name" value="WH-like_DNA-bd_sf"/>
</dbReference>
<keyword evidence="2" id="KW-0238">DNA-binding</keyword>
<dbReference type="STRING" id="1817760.A2151_05685"/>
<organism evidence="6 7">
    <name type="scientific">Candidatus Muproteobacteria bacterium RBG_16_65_34</name>
    <dbReference type="NCBI Taxonomy" id="1817760"/>
    <lineage>
        <taxon>Bacteria</taxon>
        <taxon>Pseudomonadati</taxon>
        <taxon>Pseudomonadota</taxon>
        <taxon>Candidatus Muproteobacteria</taxon>
    </lineage>
</organism>
<reference evidence="6 7" key="1">
    <citation type="journal article" date="2016" name="Nat. Commun.">
        <title>Thousands of microbial genomes shed light on interconnected biogeochemical processes in an aquifer system.</title>
        <authorList>
            <person name="Anantharaman K."/>
            <person name="Brown C.T."/>
            <person name="Hug L.A."/>
            <person name="Sharon I."/>
            <person name="Castelle C.J."/>
            <person name="Probst A.J."/>
            <person name="Thomas B.C."/>
            <person name="Singh A."/>
            <person name="Wilkins M.J."/>
            <person name="Karaoz U."/>
            <person name="Brodie E.L."/>
            <person name="Williams K.H."/>
            <person name="Hubbard S.S."/>
            <person name="Banfield J.F."/>
        </authorList>
    </citation>
    <scope>NUCLEOTIDE SEQUENCE [LARGE SCALE GENOMIC DNA]</scope>
</reference>
<evidence type="ECO:0000259" key="5">
    <source>
        <dbReference type="PROSITE" id="PS51078"/>
    </source>
</evidence>
<keyword evidence="1" id="KW-0805">Transcription regulation</keyword>
<dbReference type="PANTHER" id="PTHR30136">
    <property type="entry name" value="HELIX-TURN-HELIX TRANSCRIPTIONAL REGULATOR, ICLR FAMILY"/>
    <property type="match status" value="1"/>
</dbReference>
<comment type="caution">
    <text evidence="6">The sequence shown here is derived from an EMBL/GenBank/DDBJ whole genome shotgun (WGS) entry which is preliminary data.</text>
</comment>
<dbReference type="GO" id="GO:0003677">
    <property type="term" value="F:DNA binding"/>
    <property type="evidence" value="ECO:0007669"/>
    <property type="project" value="UniProtKB-KW"/>
</dbReference>
<dbReference type="EMBL" id="MFSU01000070">
    <property type="protein sequence ID" value="OGI46927.1"/>
    <property type="molecule type" value="Genomic_DNA"/>
</dbReference>
<gene>
    <name evidence="6" type="ORF">A2151_05685</name>
</gene>
<dbReference type="PANTHER" id="PTHR30136:SF24">
    <property type="entry name" value="HTH-TYPE TRANSCRIPTIONAL REPRESSOR ALLR"/>
    <property type="match status" value="1"/>
</dbReference>
<dbReference type="GO" id="GO:0045892">
    <property type="term" value="P:negative regulation of DNA-templated transcription"/>
    <property type="evidence" value="ECO:0007669"/>
    <property type="project" value="TreeGrafter"/>
</dbReference>
<dbReference type="PROSITE" id="PS51077">
    <property type="entry name" value="HTH_ICLR"/>
    <property type="match status" value="1"/>
</dbReference>
<evidence type="ECO:0000256" key="2">
    <source>
        <dbReference type="ARBA" id="ARBA00023125"/>
    </source>
</evidence>
<dbReference type="InterPro" id="IPR014757">
    <property type="entry name" value="Tscrpt_reg_IclR_C"/>
</dbReference>
<feature type="domain" description="IclR-ED" evidence="5">
    <location>
        <begin position="71"/>
        <end position="250"/>
    </location>
</feature>
<keyword evidence="3" id="KW-0804">Transcription</keyword>
<feature type="domain" description="HTH iclR-type" evidence="4">
    <location>
        <begin position="9"/>
        <end position="70"/>
    </location>
</feature>
<dbReference type="SUPFAM" id="SSF55781">
    <property type="entry name" value="GAF domain-like"/>
    <property type="match status" value="1"/>
</dbReference>
<dbReference type="PROSITE" id="PS51078">
    <property type="entry name" value="ICLR_ED"/>
    <property type="match status" value="1"/>
</dbReference>
<dbReference type="InterPro" id="IPR005471">
    <property type="entry name" value="Tscrpt_reg_IclR_N"/>
</dbReference>